<dbReference type="Gene3D" id="3.40.50.11660">
    <property type="entry name" value="Glycosyl transferase family 10, C-terminal domain"/>
    <property type="match status" value="1"/>
</dbReference>
<dbReference type="PANTHER" id="PTHR48438">
    <property type="entry name" value="ALPHA-(1,3)-FUCOSYLTRANSFERASE C-RELATED"/>
    <property type="match status" value="1"/>
</dbReference>
<evidence type="ECO:0000259" key="13">
    <source>
        <dbReference type="Pfam" id="PF00852"/>
    </source>
</evidence>
<evidence type="ECO:0000256" key="2">
    <source>
        <dbReference type="ARBA" id="ARBA00004922"/>
    </source>
</evidence>
<keyword evidence="10" id="KW-0472">Membrane</keyword>
<keyword evidence="6 12" id="KW-0812">Transmembrane</keyword>
<sequence length="214" mass="24963">MDSDIPYLYGTVELLQDPPKSNFTHIAAMKTKNAAWFVSNCNRPESKRKEYAEELSKFIDVDIYGRCGPLDCPKENQSQCINLLNSTYRYYLAFENSFCKDYVTEKIFDQFKGVHVIPVVRGGADYKKIFPDGTYINAADFKRPADLADHLKRLGSDLDAYSAMLRRKSRYRYKDMHPQAYCKLCELLHSPKEKTYSNFPKWLWDGMCWEPNDV</sequence>
<dbReference type="EMBL" id="JACVVK020000761">
    <property type="protein sequence ID" value="KAK7448382.1"/>
    <property type="molecule type" value="Genomic_DNA"/>
</dbReference>
<dbReference type="Proteomes" id="UP001519460">
    <property type="component" value="Unassembled WGS sequence"/>
</dbReference>
<keyword evidence="5 12" id="KW-0808">Transferase</keyword>
<evidence type="ECO:0000313" key="15">
    <source>
        <dbReference type="Proteomes" id="UP001519460"/>
    </source>
</evidence>
<accession>A0ABD0J1J7</accession>
<dbReference type="EC" id="2.4.1.-" evidence="12"/>
<keyword evidence="4 12" id="KW-0328">Glycosyltransferase</keyword>
<evidence type="ECO:0000256" key="7">
    <source>
        <dbReference type="ARBA" id="ARBA00022968"/>
    </source>
</evidence>
<dbReference type="InterPro" id="IPR001503">
    <property type="entry name" value="Glyco_trans_10"/>
</dbReference>
<comment type="subcellular location">
    <subcellularLocation>
        <location evidence="1">Golgi apparatus membrane</location>
        <topology evidence="1">Single-pass type II membrane protein</topology>
    </subcellularLocation>
    <subcellularLocation>
        <location evidence="12">Golgi apparatus</location>
        <location evidence="12">Golgi stack membrane</location>
        <topology evidence="12">Single-pass type II membrane protein</topology>
    </subcellularLocation>
</comment>
<evidence type="ECO:0000256" key="8">
    <source>
        <dbReference type="ARBA" id="ARBA00022989"/>
    </source>
</evidence>
<evidence type="ECO:0000256" key="1">
    <source>
        <dbReference type="ARBA" id="ARBA00004323"/>
    </source>
</evidence>
<evidence type="ECO:0000256" key="5">
    <source>
        <dbReference type="ARBA" id="ARBA00022679"/>
    </source>
</evidence>
<comment type="pathway">
    <text evidence="2">Protein modification; protein glycosylation.</text>
</comment>
<evidence type="ECO:0000256" key="11">
    <source>
        <dbReference type="ARBA" id="ARBA00023180"/>
    </source>
</evidence>
<evidence type="ECO:0000256" key="6">
    <source>
        <dbReference type="ARBA" id="ARBA00022692"/>
    </source>
</evidence>
<organism evidence="14 15">
    <name type="scientific">Batillaria attramentaria</name>
    <dbReference type="NCBI Taxonomy" id="370345"/>
    <lineage>
        <taxon>Eukaryota</taxon>
        <taxon>Metazoa</taxon>
        <taxon>Spiralia</taxon>
        <taxon>Lophotrochozoa</taxon>
        <taxon>Mollusca</taxon>
        <taxon>Gastropoda</taxon>
        <taxon>Caenogastropoda</taxon>
        <taxon>Sorbeoconcha</taxon>
        <taxon>Cerithioidea</taxon>
        <taxon>Batillariidae</taxon>
        <taxon>Batillaria</taxon>
    </lineage>
</organism>
<dbReference type="PANTHER" id="PTHR48438:SF1">
    <property type="entry name" value="ALPHA-(1,3)-FUCOSYLTRANSFERASE C-RELATED"/>
    <property type="match status" value="1"/>
</dbReference>
<keyword evidence="15" id="KW-1185">Reference proteome</keyword>
<evidence type="ECO:0000256" key="9">
    <source>
        <dbReference type="ARBA" id="ARBA00023034"/>
    </source>
</evidence>
<evidence type="ECO:0000256" key="10">
    <source>
        <dbReference type="ARBA" id="ARBA00023136"/>
    </source>
</evidence>
<keyword evidence="11" id="KW-0325">Glycoprotein</keyword>
<dbReference type="GO" id="GO:0000139">
    <property type="term" value="C:Golgi membrane"/>
    <property type="evidence" value="ECO:0007669"/>
    <property type="project" value="UniProtKB-SubCell"/>
</dbReference>
<evidence type="ECO:0000313" key="14">
    <source>
        <dbReference type="EMBL" id="KAK7448382.1"/>
    </source>
</evidence>
<evidence type="ECO:0000256" key="4">
    <source>
        <dbReference type="ARBA" id="ARBA00022676"/>
    </source>
</evidence>
<name>A0ABD0J1J7_9CAEN</name>
<comment type="caution">
    <text evidence="14">The sequence shown here is derived from an EMBL/GenBank/DDBJ whole genome shotgun (WGS) entry which is preliminary data.</text>
</comment>
<feature type="domain" description="Fucosyltransferase C-terminal" evidence="13">
    <location>
        <begin position="29"/>
        <end position="202"/>
    </location>
</feature>
<protein>
    <recommendedName>
        <fullName evidence="12">Fucosyltransferase</fullName>
        <ecNumber evidence="12">2.4.1.-</ecNumber>
    </recommendedName>
</protein>
<dbReference type="InterPro" id="IPR038577">
    <property type="entry name" value="GT10-like_C_sf"/>
</dbReference>
<evidence type="ECO:0000256" key="12">
    <source>
        <dbReference type="RuleBase" id="RU003832"/>
    </source>
</evidence>
<keyword evidence="8" id="KW-1133">Transmembrane helix</keyword>
<proteinExistence type="inferred from homology"/>
<dbReference type="Pfam" id="PF00852">
    <property type="entry name" value="Glyco_transf_10"/>
    <property type="match status" value="1"/>
</dbReference>
<comment type="similarity">
    <text evidence="3 12">Belongs to the glycosyltransferase 10 family.</text>
</comment>
<gene>
    <name evidence="14" type="ORF">BaRGS_00040110</name>
</gene>
<dbReference type="SUPFAM" id="SSF53756">
    <property type="entry name" value="UDP-Glycosyltransferase/glycogen phosphorylase"/>
    <property type="match status" value="1"/>
</dbReference>
<dbReference type="FunFam" id="3.40.50.11660:FF:000002">
    <property type="entry name" value="Alpha-(1,3)-fucosyltransferase"/>
    <property type="match status" value="1"/>
</dbReference>
<keyword evidence="7" id="KW-0735">Signal-anchor</keyword>
<dbReference type="InterPro" id="IPR055270">
    <property type="entry name" value="Glyco_tran_10_C"/>
</dbReference>
<keyword evidence="9 12" id="KW-0333">Golgi apparatus</keyword>
<evidence type="ECO:0000256" key="3">
    <source>
        <dbReference type="ARBA" id="ARBA00008919"/>
    </source>
</evidence>
<dbReference type="GO" id="GO:0032580">
    <property type="term" value="C:Golgi cisterna membrane"/>
    <property type="evidence" value="ECO:0007669"/>
    <property type="project" value="UniProtKB-SubCell"/>
</dbReference>
<reference evidence="14 15" key="1">
    <citation type="journal article" date="2023" name="Sci. Data">
        <title>Genome assembly of the Korean intertidal mud-creeper Batillaria attramentaria.</title>
        <authorList>
            <person name="Patra A.K."/>
            <person name="Ho P.T."/>
            <person name="Jun S."/>
            <person name="Lee S.J."/>
            <person name="Kim Y."/>
            <person name="Won Y.J."/>
        </authorList>
    </citation>
    <scope>NUCLEOTIDE SEQUENCE [LARGE SCALE GENOMIC DNA]</scope>
    <source>
        <strain evidence="14">Wonlab-2016</strain>
    </source>
</reference>
<dbReference type="AlphaFoldDB" id="A0ABD0J1J7"/>
<dbReference type="GO" id="GO:0008417">
    <property type="term" value="F:fucosyltransferase activity"/>
    <property type="evidence" value="ECO:0007669"/>
    <property type="project" value="UniProtKB-ARBA"/>
</dbReference>